<dbReference type="PRINTS" id="PR00039">
    <property type="entry name" value="HTHLYSR"/>
</dbReference>
<protein>
    <submittedName>
        <fullName evidence="6 7">Transcriptional regulator</fullName>
    </submittedName>
</protein>
<organism evidence="6 9">
    <name type="scientific">Clostridium pasteurianum DSM 525 = ATCC 6013</name>
    <dbReference type="NCBI Taxonomy" id="1262449"/>
    <lineage>
        <taxon>Bacteria</taxon>
        <taxon>Bacillati</taxon>
        <taxon>Bacillota</taxon>
        <taxon>Clostridia</taxon>
        <taxon>Eubacteriales</taxon>
        <taxon>Clostridiaceae</taxon>
        <taxon>Clostridium</taxon>
    </lineage>
</organism>
<evidence type="ECO:0000256" key="2">
    <source>
        <dbReference type="ARBA" id="ARBA00023015"/>
    </source>
</evidence>
<dbReference type="InterPro" id="IPR036388">
    <property type="entry name" value="WH-like_DNA-bd_sf"/>
</dbReference>
<dbReference type="GO" id="GO:0000976">
    <property type="term" value="F:transcription cis-regulatory region binding"/>
    <property type="evidence" value="ECO:0007669"/>
    <property type="project" value="TreeGrafter"/>
</dbReference>
<dbReference type="AlphaFoldDB" id="A0A0H3J2G1"/>
<gene>
    <name evidence="6" type="ORF">CLPA_c08820</name>
    <name evidence="7" type="ORF">CP6013_02269</name>
</gene>
<dbReference type="EMBL" id="JPGY02000001">
    <property type="protein sequence ID" value="KRU13021.1"/>
    <property type="molecule type" value="Genomic_DNA"/>
</dbReference>
<dbReference type="KEGG" id="cpat:CLPA_c08820"/>
<accession>A0A0H3J2G1</accession>
<proteinExistence type="inferred from homology"/>
<evidence type="ECO:0000313" key="9">
    <source>
        <dbReference type="Proteomes" id="UP000030905"/>
    </source>
</evidence>
<reference evidence="7 8" key="3">
    <citation type="journal article" name="Genome Announc.">
        <title>Improved Draft Genome Sequence of Clostridium pasteurianum Strain ATCC 6013 (DSM 525) Using a Hybrid Next-Generation Sequencing Approach.</title>
        <authorList>
            <person name="Pyne M.E."/>
            <person name="Utturkar S."/>
            <person name="Brown S.D."/>
            <person name="Moo-Young M."/>
            <person name="Chung D.A."/>
            <person name="Chou C.P."/>
        </authorList>
    </citation>
    <scope>NUCLEOTIDE SEQUENCE [LARGE SCALE GENOMIC DNA]</scope>
    <source>
        <strain evidence="7 8">ATCC 6013</strain>
    </source>
</reference>
<dbReference type="SUPFAM" id="SSF46785">
    <property type="entry name" value="Winged helix' DNA-binding domain"/>
    <property type="match status" value="1"/>
</dbReference>
<reference evidence="7" key="2">
    <citation type="submission" date="2015-10" db="EMBL/GenBank/DDBJ databases">
        <title>Improved Draft Genome Sequence of Clostridium pasteurianum Strain ATCC 6013 (DSM 525) Using a Hybrid Next-Generation Sequencing Approach.</title>
        <authorList>
            <person name="Pyne M.E."/>
            <person name="Utturkar S.M."/>
            <person name="Brown S.D."/>
            <person name="Moo-Young M."/>
            <person name="Chung D.A."/>
            <person name="Chou P.C."/>
        </authorList>
    </citation>
    <scope>NUCLEOTIDE SEQUENCE</scope>
    <source>
        <strain evidence="7">ATCC 6013</strain>
    </source>
</reference>
<dbReference type="Gene3D" id="1.10.10.10">
    <property type="entry name" value="Winged helix-like DNA-binding domain superfamily/Winged helix DNA-binding domain"/>
    <property type="match status" value="1"/>
</dbReference>
<keyword evidence="9" id="KW-1185">Reference proteome</keyword>
<dbReference type="InterPro" id="IPR000847">
    <property type="entry name" value="LysR_HTH_N"/>
</dbReference>
<dbReference type="GO" id="GO:0003700">
    <property type="term" value="F:DNA-binding transcription factor activity"/>
    <property type="evidence" value="ECO:0007669"/>
    <property type="project" value="InterPro"/>
</dbReference>
<evidence type="ECO:0000256" key="4">
    <source>
        <dbReference type="ARBA" id="ARBA00023163"/>
    </source>
</evidence>
<dbReference type="PROSITE" id="PS50931">
    <property type="entry name" value="HTH_LYSR"/>
    <property type="match status" value="1"/>
</dbReference>
<dbReference type="GeneID" id="93073089"/>
<dbReference type="Pfam" id="PF03466">
    <property type="entry name" value="LysR_substrate"/>
    <property type="match status" value="1"/>
</dbReference>
<dbReference type="PATRIC" id="fig|1262449.3.peg.3304"/>
<dbReference type="InterPro" id="IPR036390">
    <property type="entry name" value="WH_DNA-bd_sf"/>
</dbReference>
<evidence type="ECO:0000313" key="8">
    <source>
        <dbReference type="Proteomes" id="UP000028042"/>
    </source>
</evidence>
<dbReference type="Proteomes" id="UP000028042">
    <property type="component" value="Unassembled WGS sequence"/>
</dbReference>
<dbReference type="eggNOG" id="COG0583">
    <property type="taxonomic scope" value="Bacteria"/>
</dbReference>
<evidence type="ECO:0000256" key="1">
    <source>
        <dbReference type="ARBA" id="ARBA00009437"/>
    </source>
</evidence>
<dbReference type="PANTHER" id="PTHR30126:SF100">
    <property type="entry name" value="LYSR-FAMILY TRANSCRIPTIONAL REGULATOR"/>
    <property type="match status" value="1"/>
</dbReference>
<dbReference type="RefSeq" id="WP_003447080.1">
    <property type="nucleotide sequence ID" value="NZ_ANZB01000013.1"/>
</dbReference>
<evidence type="ECO:0000259" key="5">
    <source>
        <dbReference type="PROSITE" id="PS50931"/>
    </source>
</evidence>
<dbReference type="PANTHER" id="PTHR30126">
    <property type="entry name" value="HTH-TYPE TRANSCRIPTIONAL REGULATOR"/>
    <property type="match status" value="1"/>
</dbReference>
<sequence length="293" mass="33223">MELRNLITFYKITKVKSFIKAAKELGYAQSTITTQIQLLEQELGVKLFERVGKNMNLTSNGLAFLEYAEKIINLTEEAKKAVSNTNIPEGTLKIGVVESLCTIKLPKILKNYHLKYPEVEIIIKVGTCQDLYNMLKNNTIDLALVLGEPIEDSDLNSYMSSKEDMLLLASPLNRLANKKNLSIRDIAKEPLILTENGCSYRNVFISMFYKENIQPKLSLEIGSIETIKTFVMSNLGITFLPAMSVNNELQGKKLVKLDLIDYKFNIRTQLLYHKNKWISAAMKAFISDLSPKQ</sequence>
<evidence type="ECO:0000313" key="6">
    <source>
        <dbReference type="EMBL" id="AJA50970.1"/>
    </source>
</evidence>
<dbReference type="Pfam" id="PF00126">
    <property type="entry name" value="HTH_1"/>
    <property type="match status" value="1"/>
</dbReference>
<dbReference type="FunFam" id="1.10.10.10:FF:000001">
    <property type="entry name" value="LysR family transcriptional regulator"/>
    <property type="match status" value="1"/>
</dbReference>
<evidence type="ECO:0000313" key="7">
    <source>
        <dbReference type="EMBL" id="KRU13021.1"/>
    </source>
</evidence>
<feature type="domain" description="HTH lysR-type" evidence="5">
    <location>
        <begin position="1"/>
        <end position="58"/>
    </location>
</feature>
<dbReference type="CDD" id="cd05466">
    <property type="entry name" value="PBP2_LTTR_substrate"/>
    <property type="match status" value="1"/>
</dbReference>
<dbReference type="KEGG" id="cpae:CPAST_c08820"/>
<keyword evidence="2" id="KW-0805">Transcription regulation</keyword>
<comment type="similarity">
    <text evidence="1">Belongs to the LysR transcriptional regulatory family.</text>
</comment>
<name>A0A0H3J2G1_CLOPA</name>
<dbReference type="InterPro" id="IPR005119">
    <property type="entry name" value="LysR_subst-bd"/>
</dbReference>
<reference evidence="6 9" key="1">
    <citation type="journal article" date="2015" name="Genome Announc.">
        <title>Complete Genome Sequence of the Nitrogen-Fixing and Solvent-Producing Clostridium pasteurianum DSM 525.</title>
        <authorList>
            <person name="Poehlein A."/>
            <person name="Grosse-Honebrink A."/>
            <person name="Zhang Y."/>
            <person name="Minton N.P."/>
            <person name="Daniel R."/>
        </authorList>
    </citation>
    <scope>NUCLEOTIDE SEQUENCE [LARGE SCALE GENOMIC DNA]</scope>
    <source>
        <strain evidence="6">DSM 525</strain>
        <strain evidence="9">DSM 525 / ATCC 6013</strain>
    </source>
</reference>
<keyword evidence="3" id="KW-0238">DNA-binding</keyword>
<dbReference type="Proteomes" id="UP000030905">
    <property type="component" value="Chromosome"/>
</dbReference>
<dbReference type="EMBL" id="CP009268">
    <property type="protein sequence ID" value="AJA50970.1"/>
    <property type="molecule type" value="Genomic_DNA"/>
</dbReference>
<dbReference type="SUPFAM" id="SSF53850">
    <property type="entry name" value="Periplasmic binding protein-like II"/>
    <property type="match status" value="1"/>
</dbReference>
<keyword evidence="4" id="KW-0804">Transcription</keyword>
<evidence type="ECO:0000256" key="3">
    <source>
        <dbReference type="ARBA" id="ARBA00023125"/>
    </source>
</evidence>
<dbReference type="Gene3D" id="3.40.190.290">
    <property type="match status" value="1"/>
</dbReference>